<dbReference type="PANTHER" id="PTHR33377:SF70">
    <property type="entry name" value="RX N-TERMINAL DOMAIN-CONTAINING PROTEIN"/>
    <property type="match status" value="1"/>
</dbReference>
<proteinExistence type="predicted"/>
<dbReference type="Pfam" id="PF08224">
    <property type="entry name" value="DUF1719"/>
    <property type="match status" value="1"/>
</dbReference>
<name>A0AAD8U3F9_LOLMU</name>
<keyword evidence="4" id="KW-1185">Reference proteome</keyword>
<accession>A0AAD8U3F9</accession>
<reference evidence="3" key="1">
    <citation type="submission" date="2023-07" db="EMBL/GenBank/DDBJ databases">
        <title>A chromosome-level genome assembly of Lolium multiflorum.</title>
        <authorList>
            <person name="Chen Y."/>
            <person name="Copetti D."/>
            <person name="Kolliker R."/>
            <person name="Studer B."/>
        </authorList>
    </citation>
    <scope>NUCLEOTIDE SEQUENCE</scope>
    <source>
        <strain evidence="3">02402/16</strain>
        <tissue evidence="3">Leaf</tissue>
    </source>
</reference>
<sequence>MPSSSTQELFPEPTMAIEHFDNPVEDDNEAPKRSKRQRTAKSFGHDFIVYLVDDTPTSISEAYASLDADYWKEAVRSEMDSILANGTWKITDRPYGCKPVGCKWVFKKKLRPDGTIEKYKARLVAKGYTQKVFGERSGATTGSTTSFSDDEFLRTDNFFPDLSDFFDNLNMGDNDAAVKQRKSMAEIVGSAVAGEAVRRLSLLLSGEDEGPDRETTEIKVERVEMAVLKLETVVAMSEDWQITHAPLLRWRAKLKRVLKEGKGIVRAHRRSAASTRLERMRSNSFPRRMAQVARRFVPFSRGTDTDHPGGDNLTDSTVRRFERIADGADDFFQFVRCGGGRPRTLMFLPSFARSLAAGEATELSLRMEGGTAVMLLQPWWLELGGGTNAAACLWISYEHDVAWEKNFKMIAAFRTSEAVDVTRVATDCVDLLPPQFGAASTAMRELVAEMAFHGRSSPSTAAVYVSFVRAIQDSHRFGFQPVTSCGGGFASGRNSGLPEEILMVCAHSYVQNSSSGGGGLPLELVWHRSPLYLPKKLSEQHEHVELLPGMADGFEAAGALDRGRQWWCPRSSTRLSIVPVSSPPKSVVQWCKEKVLNREALAVGRQITCEKSVAVRAV</sequence>
<feature type="domain" description="Reverse transcriptase Ty1/copia-type" evidence="2">
    <location>
        <begin position="85"/>
        <end position="131"/>
    </location>
</feature>
<dbReference type="PANTHER" id="PTHR33377">
    <property type="entry name" value="OS10G0134700 PROTEIN-RELATED"/>
    <property type="match status" value="1"/>
</dbReference>
<protein>
    <recommendedName>
        <fullName evidence="2">Reverse transcriptase Ty1/copia-type domain-containing protein</fullName>
    </recommendedName>
</protein>
<evidence type="ECO:0000256" key="1">
    <source>
        <dbReference type="SAM" id="MobiDB-lite"/>
    </source>
</evidence>
<dbReference type="EMBL" id="JAUUTY010000001">
    <property type="protein sequence ID" value="KAK1696987.1"/>
    <property type="molecule type" value="Genomic_DNA"/>
</dbReference>
<organism evidence="3 4">
    <name type="scientific">Lolium multiflorum</name>
    <name type="common">Italian ryegrass</name>
    <name type="synonym">Lolium perenne subsp. multiflorum</name>
    <dbReference type="NCBI Taxonomy" id="4521"/>
    <lineage>
        <taxon>Eukaryota</taxon>
        <taxon>Viridiplantae</taxon>
        <taxon>Streptophyta</taxon>
        <taxon>Embryophyta</taxon>
        <taxon>Tracheophyta</taxon>
        <taxon>Spermatophyta</taxon>
        <taxon>Magnoliopsida</taxon>
        <taxon>Liliopsida</taxon>
        <taxon>Poales</taxon>
        <taxon>Poaceae</taxon>
        <taxon>BOP clade</taxon>
        <taxon>Pooideae</taxon>
        <taxon>Poodae</taxon>
        <taxon>Poeae</taxon>
        <taxon>Poeae Chloroplast Group 2 (Poeae type)</taxon>
        <taxon>Loliodinae</taxon>
        <taxon>Loliinae</taxon>
        <taxon>Lolium</taxon>
    </lineage>
</organism>
<dbReference type="SMART" id="SM01157">
    <property type="entry name" value="DUF1719"/>
    <property type="match status" value="1"/>
</dbReference>
<dbReference type="AlphaFoldDB" id="A0AAD8U3F9"/>
<dbReference type="Proteomes" id="UP001231189">
    <property type="component" value="Unassembled WGS sequence"/>
</dbReference>
<feature type="region of interest" description="Disordered" evidence="1">
    <location>
        <begin position="1"/>
        <end position="38"/>
    </location>
</feature>
<evidence type="ECO:0000313" key="4">
    <source>
        <dbReference type="Proteomes" id="UP001231189"/>
    </source>
</evidence>
<evidence type="ECO:0000313" key="3">
    <source>
        <dbReference type="EMBL" id="KAK1696987.1"/>
    </source>
</evidence>
<dbReference type="InterPro" id="IPR013103">
    <property type="entry name" value="RVT_2"/>
</dbReference>
<comment type="caution">
    <text evidence="3">The sequence shown here is derived from an EMBL/GenBank/DDBJ whole genome shotgun (WGS) entry which is preliminary data.</text>
</comment>
<gene>
    <name evidence="3" type="ORF">QYE76_013684</name>
</gene>
<dbReference type="Pfam" id="PF07727">
    <property type="entry name" value="RVT_2"/>
    <property type="match status" value="1"/>
</dbReference>
<evidence type="ECO:0000259" key="2">
    <source>
        <dbReference type="Pfam" id="PF07727"/>
    </source>
</evidence>
<dbReference type="InterPro" id="IPR013181">
    <property type="entry name" value="DUF1719"/>
</dbReference>